<dbReference type="Proteomes" id="UP000321583">
    <property type="component" value="Unassembled WGS sequence"/>
</dbReference>
<keyword evidence="3" id="KW-1185">Reference proteome</keyword>
<accession>A0A562E3E0</accession>
<sequence>MPQLRLRIIGNQDDLRAVADLLQSIEGVEHVEEVADLMPRLDDEDSSSAGLSDDIGPGAHDLEIEAPNDYTARRVRQAVEELAVRLGLVVEFEAEEEE</sequence>
<reference evidence="2 3" key="1">
    <citation type="submission" date="2019-07" db="EMBL/GenBank/DDBJ databases">
        <title>Genome sequencing of lignin-degrading bacterial isolates.</title>
        <authorList>
            <person name="Gladden J."/>
        </authorList>
    </citation>
    <scope>NUCLEOTIDE SEQUENCE [LARGE SCALE GENOMIC DNA]</scope>
    <source>
        <strain evidence="2 3">J19</strain>
    </source>
</reference>
<gene>
    <name evidence="2" type="ORF">L613_001200000470</name>
</gene>
<name>A0A562E3E0_9GAMM</name>
<dbReference type="EMBL" id="VLJS01000024">
    <property type="protein sequence ID" value="TWH16582.1"/>
    <property type="molecule type" value="Genomic_DNA"/>
</dbReference>
<evidence type="ECO:0000313" key="2">
    <source>
        <dbReference type="EMBL" id="TWH16582.1"/>
    </source>
</evidence>
<dbReference type="OrthoDB" id="6044454at2"/>
<proteinExistence type="predicted"/>
<feature type="region of interest" description="Disordered" evidence="1">
    <location>
        <begin position="39"/>
        <end position="62"/>
    </location>
</feature>
<dbReference type="RefSeq" id="WP_028914751.1">
    <property type="nucleotide sequence ID" value="NZ_VLJS01000024.1"/>
</dbReference>
<organism evidence="2 3">
    <name type="scientific">Pseudoxanthomonas taiwanensis J19</name>
    <dbReference type="NCBI Taxonomy" id="935569"/>
    <lineage>
        <taxon>Bacteria</taxon>
        <taxon>Pseudomonadati</taxon>
        <taxon>Pseudomonadota</taxon>
        <taxon>Gammaproteobacteria</taxon>
        <taxon>Lysobacterales</taxon>
        <taxon>Lysobacteraceae</taxon>
        <taxon>Pseudoxanthomonas</taxon>
    </lineage>
</organism>
<comment type="caution">
    <text evidence="2">The sequence shown here is derived from an EMBL/GenBank/DDBJ whole genome shotgun (WGS) entry which is preliminary data.</text>
</comment>
<evidence type="ECO:0000313" key="3">
    <source>
        <dbReference type="Proteomes" id="UP000321583"/>
    </source>
</evidence>
<dbReference type="AlphaFoldDB" id="A0A562E3E0"/>
<protein>
    <submittedName>
        <fullName evidence="2">Uncharacterized protein</fullName>
    </submittedName>
</protein>
<evidence type="ECO:0000256" key="1">
    <source>
        <dbReference type="SAM" id="MobiDB-lite"/>
    </source>
</evidence>